<gene>
    <name evidence="1" type="ORF">CPter291_3279</name>
</gene>
<accession>A0ABM5Z8M2</accession>
<name>A0ABM5Z8M2_9BURK</name>
<evidence type="ECO:0000313" key="1">
    <source>
        <dbReference type="EMBL" id="AMP15516.1"/>
    </source>
</evidence>
<dbReference type="EMBL" id="CP013236">
    <property type="protein sequence ID" value="AMP15516.1"/>
    <property type="molecule type" value="Genomic_DNA"/>
</dbReference>
<proteinExistence type="predicted"/>
<evidence type="ECO:0000313" key="2">
    <source>
        <dbReference type="Proteomes" id="UP000074914"/>
    </source>
</evidence>
<sequence length="76" mass="8270">MERTPIKLGDVASINGATTVPAAPAIDLTALRYEALIDLVTGKHAQQFLTEMCWDGSAPSRKQLEAKLDKMIEATR</sequence>
<dbReference type="RefSeq" id="WP_062116745.1">
    <property type="nucleotide sequence ID" value="NZ_CP013236.1"/>
</dbReference>
<organism evidence="1 2">
    <name type="scientific">Collimonas pratensis</name>
    <dbReference type="NCBI Taxonomy" id="279113"/>
    <lineage>
        <taxon>Bacteria</taxon>
        <taxon>Pseudomonadati</taxon>
        <taxon>Pseudomonadota</taxon>
        <taxon>Betaproteobacteria</taxon>
        <taxon>Burkholderiales</taxon>
        <taxon>Oxalobacteraceae</taxon>
        <taxon>Collimonas</taxon>
    </lineage>
</organism>
<protein>
    <submittedName>
        <fullName evidence="1">Uncharacterized protein</fullName>
    </submittedName>
</protein>
<reference evidence="1 2" key="1">
    <citation type="submission" date="2015-11" db="EMBL/GenBank/DDBJ databases">
        <title>Exploring the genomic traits of fungus-feeding bacterial genus Collimonas.</title>
        <authorList>
            <person name="Song C."/>
            <person name="Schmidt R."/>
            <person name="de Jager V."/>
            <person name="Krzyzanowska D."/>
            <person name="Jongedijk E."/>
            <person name="Cankar K."/>
            <person name="Beekwilder J."/>
            <person name="van Veen A."/>
            <person name="de Boer W."/>
            <person name="van Veen J.A."/>
            <person name="Garbeva P."/>
        </authorList>
    </citation>
    <scope>NUCLEOTIDE SEQUENCE [LARGE SCALE GENOMIC DNA]</scope>
    <source>
        <strain evidence="1 2">Ter291</strain>
    </source>
</reference>
<dbReference type="Proteomes" id="UP000074914">
    <property type="component" value="Chromosome"/>
</dbReference>
<keyword evidence="2" id="KW-1185">Reference proteome</keyword>